<evidence type="ECO:0000256" key="4">
    <source>
        <dbReference type="ARBA" id="ARBA00023136"/>
    </source>
</evidence>
<comment type="function">
    <text evidence="6">Forms chloride channels.</text>
</comment>
<feature type="transmembrane region" description="Helical" evidence="6">
    <location>
        <begin position="274"/>
        <end position="291"/>
    </location>
</feature>
<keyword evidence="6" id="KW-0813">Transport</keyword>
<gene>
    <name evidence="8" type="ORF">OTU49_009189</name>
</gene>
<keyword evidence="9" id="KW-1185">Reference proteome</keyword>
<dbReference type="PANTHER" id="PTHR10736">
    <property type="entry name" value="BESTROPHIN"/>
    <property type="match status" value="1"/>
</dbReference>
<dbReference type="InterPro" id="IPR021134">
    <property type="entry name" value="Bestrophin-like"/>
</dbReference>
<feature type="region of interest" description="Disordered" evidence="7">
    <location>
        <begin position="440"/>
        <end position="477"/>
    </location>
</feature>
<comment type="similarity">
    <text evidence="5 6">Belongs to the anion channel-forming bestrophin (TC 1.A.46) family. Calcium-sensitive chloride channel subfamily.</text>
</comment>
<keyword evidence="6" id="KW-0406">Ion transport</keyword>
<dbReference type="GO" id="GO:0005886">
    <property type="term" value="C:plasma membrane"/>
    <property type="evidence" value="ECO:0007669"/>
    <property type="project" value="UniProtKB-SubCell"/>
</dbReference>
<dbReference type="PANTHER" id="PTHR10736:SF0">
    <property type="entry name" value="BESTROPHIN HOMOLOG"/>
    <property type="match status" value="1"/>
</dbReference>
<evidence type="ECO:0000313" key="9">
    <source>
        <dbReference type="Proteomes" id="UP001445076"/>
    </source>
</evidence>
<feature type="non-terminal residue" evidence="8">
    <location>
        <position position="477"/>
    </location>
</feature>
<keyword evidence="6" id="KW-0407">Ion channel</keyword>
<keyword evidence="2 6" id="KW-0812">Transmembrane</keyword>
<name>A0AAW0WLX8_CHEQU</name>
<feature type="transmembrane region" description="Helical" evidence="6">
    <location>
        <begin position="233"/>
        <end position="253"/>
    </location>
</feature>
<reference evidence="8 9" key="1">
    <citation type="journal article" date="2024" name="BMC Genomics">
        <title>Genome assembly of redclaw crayfish (Cherax quadricarinatus) provides insights into its immune adaptation and hypoxia tolerance.</title>
        <authorList>
            <person name="Liu Z."/>
            <person name="Zheng J."/>
            <person name="Li H."/>
            <person name="Fang K."/>
            <person name="Wang S."/>
            <person name="He J."/>
            <person name="Zhou D."/>
            <person name="Weng S."/>
            <person name="Chi M."/>
            <person name="Gu Z."/>
            <person name="He J."/>
            <person name="Li F."/>
            <person name="Wang M."/>
        </authorList>
    </citation>
    <scope>NUCLEOTIDE SEQUENCE [LARGE SCALE GENOMIC DNA]</scope>
    <source>
        <strain evidence="8">ZL_2023a</strain>
    </source>
</reference>
<organism evidence="8 9">
    <name type="scientific">Cherax quadricarinatus</name>
    <name type="common">Australian red claw crayfish</name>
    <dbReference type="NCBI Taxonomy" id="27406"/>
    <lineage>
        <taxon>Eukaryota</taxon>
        <taxon>Metazoa</taxon>
        <taxon>Ecdysozoa</taxon>
        <taxon>Arthropoda</taxon>
        <taxon>Crustacea</taxon>
        <taxon>Multicrustacea</taxon>
        <taxon>Malacostraca</taxon>
        <taxon>Eumalacostraca</taxon>
        <taxon>Eucarida</taxon>
        <taxon>Decapoda</taxon>
        <taxon>Pleocyemata</taxon>
        <taxon>Astacidea</taxon>
        <taxon>Parastacoidea</taxon>
        <taxon>Parastacidae</taxon>
        <taxon>Cherax</taxon>
    </lineage>
</organism>
<proteinExistence type="inferred from homology"/>
<feature type="transmembrane region" description="Helical" evidence="6">
    <location>
        <begin position="37"/>
        <end position="55"/>
    </location>
</feature>
<dbReference type="GO" id="GO:0005254">
    <property type="term" value="F:chloride channel activity"/>
    <property type="evidence" value="ECO:0007669"/>
    <property type="project" value="UniProtKB-KW"/>
</dbReference>
<keyword evidence="6" id="KW-1003">Cell membrane</keyword>
<sequence>MTVSYTQKVSECRGFGSFWRLLFRWRGSIYKLVWPDTLVYCFLYFICSMVYRFALNEYQRRIFEHLSLYCDYFRNLIPISFVLGFYVSVVVDRWWEQYLSIPWPDDFALLCAAYIRGKDGTPRAIRATVLRYVNLTCLLTFTNISPKVLKKFPTYREIIRAGYVTPNEVRVLQQQERVTSAALSTLPLMWSCQLMESARTSGYVRNDYGLNLLLSELTSLRSKAGMLVRWTDISVPLVYTQVVTMAVYSFFFFSVLGRQFLDPAQNYTNRTIDFFVPIFTLLQFFFYMGWLKVAESLVNPFGEDDDDFDLDLILERHLKMSYLLGDVTPSEDPLNLGDLCWDKVITEVYERSANDLGHLASRENLKHRPTRNYCQGGQEFSDFKSGLGQDNLTYDLGRGDLGYDLGRGDLGSSECSRSGISDLNRQESCSVPWKIETRATEQRVRDNDPALPSPGAKRVGSSEGTVRRGTVGRGTVG</sequence>
<dbReference type="Pfam" id="PF01062">
    <property type="entry name" value="Bestrophin"/>
    <property type="match status" value="1"/>
</dbReference>
<evidence type="ECO:0000256" key="7">
    <source>
        <dbReference type="SAM" id="MobiDB-lite"/>
    </source>
</evidence>
<dbReference type="Proteomes" id="UP001445076">
    <property type="component" value="Unassembled WGS sequence"/>
</dbReference>
<dbReference type="GO" id="GO:0034707">
    <property type="term" value="C:chloride channel complex"/>
    <property type="evidence" value="ECO:0007669"/>
    <property type="project" value="UniProtKB-KW"/>
</dbReference>
<feature type="transmembrane region" description="Helical" evidence="6">
    <location>
        <begin position="76"/>
        <end position="95"/>
    </location>
</feature>
<evidence type="ECO:0000313" key="8">
    <source>
        <dbReference type="EMBL" id="KAK8728245.1"/>
    </source>
</evidence>
<dbReference type="InterPro" id="IPR000615">
    <property type="entry name" value="Bestrophin"/>
</dbReference>
<evidence type="ECO:0000256" key="2">
    <source>
        <dbReference type="ARBA" id="ARBA00022692"/>
    </source>
</evidence>
<accession>A0AAW0WLX8</accession>
<evidence type="ECO:0000256" key="3">
    <source>
        <dbReference type="ARBA" id="ARBA00022989"/>
    </source>
</evidence>
<dbReference type="EMBL" id="JARKIK010000072">
    <property type="protein sequence ID" value="KAK8728245.1"/>
    <property type="molecule type" value="Genomic_DNA"/>
</dbReference>
<evidence type="ECO:0000256" key="1">
    <source>
        <dbReference type="ARBA" id="ARBA00004370"/>
    </source>
</evidence>
<keyword evidence="4 6" id="KW-0472">Membrane</keyword>
<keyword evidence="6" id="KW-0868">Chloride</keyword>
<keyword evidence="3 6" id="KW-1133">Transmembrane helix</keyword>
<dbReference type="AlphaFoldDB" id="A0AAW0WLX8"/>
<protein>
    <recommendedName>
        <fullName evidence="6">Bestrophin homolog</fullName>
    </recommendedName>
</protein>
<comment type="caution">
    <text evidence="8">The sequence shown here is derived from an EMBL/GenBank/DDBJ whole genome shotgun (WGS) entry which is preliminary data.</text>
</comment>
<comment type="subcellular location">
    <subcellularLocation>
        <location evidence="6">Cell membrane</location>
        <topology evidence="6">Multi-pass membrane protein</topology>
    </subcellularLocation>
    <subcellularLocation>
        <location evidence="1">Membrane</location>
    </subcellularLocation>
</comment>
<keyword evidence="6" id="KW-0869">Chloride channel</keyword>
<evidence type="ECO:0000256" key="6">
    <source>
        <dbReference type="RuleBase" id="RU363126"/>
    </source>
</evidence>
<evidence type="ECO:0000256" key="5">
    <source>
        <dbReference type="ARBA" id="ARBA00034769"/>
    </source>
</evidence>